<dbReference type="OrthoDB" id="3265734at2759"/>
<name>A0A0D2NJM1_HYPSF</name>
<dbReference type="STRING" id="945553.A0A0D2NJM1"/>
<keyword evidence="2" id="KW-1133">Transmembrane helix</keyword>
<dbReference type="OMA" id="PIVEYNG"/>
<protein>
    <submittedName>
        <fullName evidence="3">Uncharacterized protein</fullName>
    </submittedName>
</protein>
<gene>
    <name evidence="3" type="ORF">HYPSUDRAFT_91076</name>
</gene>
<keyword evidence="4" id="KW-1185">Reference proteome</keyword>
<feature type="region of interest" description="Disordered" evidence="1">
    <location>
        <begin position="141"/>
        <end position="167"/>
    </location>
</feature>
<evidence type="ECO:0000256" key="2">
    <source>
        <dbReference type="SAM" id="Phobius"/>
    </source>
</evidence>
<feature type="transmembrane region" description="Helical" evidence="2">
    <location>
        <begin position="170"/>
        <end position="195"/>
    </location>
</feature>
<dbReference type="Proteomes" id="UP000054270">
    <property type="component" value="Unassembled WGS sequence"/>
</dbReference>
<feature type="compositionally biased region" description="Pro residues" evidence="1">
    <location>
        <begin position="219"/>
        <end position="233"/>
    </location>
</feature>
<dbReference type="Gene3D" id="2.60.120.260">
    <property type="entry name" value="Galactose-binding domain-like"/>
    <property type="match status" value="1"/>
</dbReference>
<keyword evidence="2" id="KW-0812">Transmembrane</keyword>
<reference evidence="4" key="1">
    <citation type="submission" date="2014-04" db="EMBL/GenBank/DDBJ databases">
        <title>Evolutionary Origins and Diversification of the Mycorrhizal Mutualists.</title>
        <authorList>
            <consortium name="DOE Joint Genome Institute"/>
            <consortium name="Mycorrhizal Genomics Consortium"/>
            <person name="Kohler A."/>
            <person name="Kuo A."/>
            <person name="Nagy L.G."/>
            <person name="Floudas D."/>
            <person name="Copeland A."/>
            <person name="Barry K.W."/>
            <person name="Cichocki N."/>
            <person name="Veneault-Fourrey C."/>
            <person name="LaButti K."/>
            <person name="Lindquist E.A."/>
            <person name="Lipzen A."/>
            <person name="Lundell T."/>
            <person name="Morin E."/>
            <person name="Murat C."/>
            <person name="Riley R."/>
            <person name="Ohm R."/>
            <person name="Sun H."/>
            <person name="Tunlid A."/>
            <person name="Henrissat B."/>
            <person name="Grigoriev I.V."/>
            <person name="Hibbett D.S."/>
            <person name="Martin F."/>
        </authorList>
    </citation>
    <scope>NUCLEOTIDE SEQUENCE [LARGE SCALE GENOMIC DNA]</scope>
    <source>
        <strain evidence="4">FD-334 SS-4</strain>
    </source>
</reference>
<dbReference type="AlphaFoldDB" id="A0A0D2NJM1"/>
<feature type="region of interest" description="Disordered" evidence="1">
    <location>
        <begin position="213"/>
        <end position="233"/>
    </location>
</feature>
<sequence length="233" mass="25196">MSLSLTLDDRDPQLQYSSDGKWLLTGKPIVEYNGTTSGTNVQGATVTLPFNGTGVTVFGSLAASNNVLGLTAPQTSYCIDGGNPTYFAPTLENKAQRQILFFQNTTLSPENHTLVITNMKQGGYFYLDRVDLILSTEMPMKIDSDEDGSDGSQGDHDKKHGSSSSTDTSAIVGGVIGSLALIGLVITALVILKYYRKKQSKDRQIPDIPIYYSTRSVSVPPPSVPPPSYRSRH</sequence>
<evidence type="ECO:0000313" key="3">
    <source>
        <dbReference type="EMBL" id="KJA16746.1"/>
    </source>
</evidence>
<organism evidence="3 4">
    <name type="scientific">Hypholoma sublateritium (strain FD-334 SS-4)</name>
    <dbReference type="NCBI Taxonomy" id="945553"/>
    <lineage>
        <taxon>Eukaryota</taxon>
        <taxon>Fungi</taxon>
        <taxon>Dikarya</taxon>
        <taxon>Basidiomycota</taxon>
        <taxon>Agaricomycotina</taxon>
        <taxon>Agaricomycetes</taxon>
        <taxon>Agaricomycetidae</taxon>
        <taxon>Agaricales</taxon>
        <taxon>Agaricineae</taxon>
        <taxon>Strophariaceae</taxon>
        <taxon>Hypholoma</taxon>
    </lineage>
</organism>
<keyword evidence="2" id="KW-0472">Membrane</keyword>
<evidence type="ECO:0000256" key="1">
    <source>
        <dbReference type="SAM" id="MobiDB-lite"/>
    </source>
</evidence>
<accession>A0A0D2NJM1</accession>
<proteinExistence type="predicted"/>
<dbReference type="EMBL" id="KN817615">
    <property type="protein sequence ID" value="KJA16746.1"/>
    <property type="molecule type" value="Genomic_DNA"/>
</dbReference>
<evidence type="ECO:0000313" key="4">
    <source>
        <dbReference type="Proteomes" id="UP000054270"/>
    </source>
</evidence>